<feature type="coiled-coil region" evidence="1">
    <location>
        <begin position="5"/>
        <end position="32"/>
    </location>
</feature>
<proteinExistence type="predicted"/>
<comment type="caution">
    <text evidence="2">The sequence shown here is derived from an EMBL/GenBank/DDBJ whole genome shotgun (WGS) entry which is preliminary data.</text>
</comment>
<evidence type="ECO:0000256" key="1">
    <source>
        <dbReference type="SAM" id="Coils"/>
    </source>
</evidence>
<organism evidence="2 3">
    <name type="scientific">Mugilogobius chulae</name>
    <name type="common">yellowstripe goby</name>
    <dbReference type="NCBI Taxonomy" id="88201"/>
    <lineage>
        <taxon>Eukaryota</taxon>
        <taxon>Metazoa</taxon>
        <taxon>Chordata</taxon>
        <taxon>Craniata</taxon>
        <taxon>Vertebrata</taxon>
        <taxon>Euteleostomi</taxon>
        <taxon>Actinopterygii</taxon>
        <taxon>Neopterygii</taxon>
        <taxon>Teleostei</taxon>
        <taxon>Neoteleostei</taxon>
        <taxon>Acanthomorphata</taxon>
        <taxon>Gobiaria</taxon>
        <taxon>Gobiiformes</taxon>
        <taxon>Gobioidei</taxon>
        <taxon>Gobiidae</taxon>
        <taxon>Gobionellinae</taxon>
        <taxon>Mugilogobius</taxon>
    </lineage>
</organism>
<evidence type="ECO:0000313" key="3">
    <source>
        <dbReference type="Proteomes" id="UP001460270"/>
    </source>
</evidence>
<evidence type="ECO:0000313" key="2">
    <source>
        <dbReference type="EMBL" id="KAK7926274.1"/>
    </source>
</evidence>
<name>A0AAW0PMW3_9GOBI</name>
<dbReference type="Proteomes" id="UP001460270">
    <property type="component" value="Unassembled WGS sequence"/>
</dbReference>
<keyword evidence="1" id="KW-0175">Coiled coil</keyword>
<dbReference type="EMBL" id="JBBPFD010000005">
    <property type="protein sequence ID" value="KAK7926274.1"/>
    <property type="molecule type" value="Genomic_DNA"/>
</dbReference>
<keyword evidence="3" id="KW-1185">Reference proteome</keyword>
<reference evidence="3" key="1">
    <citation type="submission" date="2024-04" db="EMBL/GenBank/DDBJ databases">
        <title>Salinicola lusitanus LLJ914,a marine bacterium isolated from the Okinawa Trough.</title>
        <authorList>
            <person name="Li J."/>
        </authorList>
    </citation>
    <scope>NUCLEOTIDE SEQUENCE [LARGE SCALE GENOMIC DNA]</scope>
</reference>
<accession>A0AAW0PMW3</accession>
<sequence length="136" mass="15886">MKKQLDKVTDELEKTKDECHRVKDQLRKSTEEGIRTRDDLLKSTQELHTLTHELGETKEECDRDISSSAYFQSSPFSRPTTPEYGQRIEDYINTKKWTKLPNGDGNGHDILRSRPFNNSRLIQLGLDDNNNIRLYC</sequence>
<protein>
    <submittedName>
        <fullName evidence="2">Uncharacterized protein</fullName>
    </submittedName>
</protein>
<gene>
    <name evidence="2" type="ORF">WMY93_008584</name>
</gene>
<dbReference type="AlphaFoldDB" id="A0AAW0PMW3"/>